<feature type="domain" description="Terminase large subunit gp17-like C-terminal" evidence="2">
    <location>
        <begin position="258"/>
        <end position="405"/>
    </location>
</feature>
<dbReference type="Gene3D" id="3.30.420.240">
    <property type="match status" value="1"/>
</dbReference>
<proteinExistence type="predicted"/>
<dbReference type="InterPro" id="IPR035421">
    <property type="entry name" value="Terminase_6C"/>
</dbReference>
<dbReference type="Pfam" id="PF03237">
    <property type="entry name" value="Terminase_6N"/>
    <property type="match status" value="1"/>
</dbReference>
<keyword evidence="3" id="KW-0067">ATP-binding</keyword>
<name>A0ABU7TI70_9HYPH</name>
<dbReference type="GO" id="GO:0005524">
    <property type="term" value="F:ATP binding"/>
    <property type="evidence" value="ECO:0007669"/>
    <property type="project" value="UniProtKB-KW"/>
</dbReference>
<protein>
    <submittedName>
        <fullName evidence="3">ATP-binding protein</fullName>
    </submittedName>
</protein>
<gene>
    <name evidence="3" type="ORF">MOTC310_02680</name>
</gene>
<reference evidence="3 4" key="1">
    <citation type="journal article" date="2012" name="Genet. Mol. Biol.">
        <title>Analysis of 16S rRNA and mxaF genes revealing insights into Methylobacterium niche-specific plant association.</title>
        <authorList>
            <person name="Dourado M.N."/>
            <person name="Andreote F.D."/>
            <person name="Dini-Andreote F."/>
            <person name="Conti R."/>
            <person name="Araujo J.M."/>
            <person name="Araujo W.L."/>
        </authorList>
    </citation>
    <scope>NUCLEOTIDE SEQUENCE [LARGE SCALE GENOMIC DNA]</scope>
    <source>
        <strain evidence="3 4">TC3-10</strain>
    </source>
</reference>
<evidence type="ECO:0000313" key="3">
    <source>
        <dbReference type="EMBL" id="MEE7489435.1"/>
    </source>
</evidence>
<keyword evidence="4" id="KW-1185">Reference proteome</keyword>
<evidence type="ECO:0000313" key="4">
    <source>
        <dbReference type="Proteomes" id="UP001355206"/>
    </source>
</evidence>
<organism evidence="3 4">
    <name type="scientific">Methylobacterium oryzae</name>
    <dbReference type="NCBI Taxonomy" id="334852"/>
    <lineage>
        <taxon>Bacteria</taxon>
        <taxon>Pseudomonadati</taxon>
        <taxon>Pseudomonadota</taxon>
        <taxon>Alphaproteobacteria</taxon>
        <taxon>Hyphomicrobiales</taxon>
        <taxon>Methylobacteriaceae</taxon>
        <taxon>Methylobacterium</taxon>
    </lineage>
</organism>
<dbReference type="EMBL" id="MLCA01000001">
    <property type="protein sequence ID" value="MEE7489435.1"/>
    <property type="molecule type" value="Genomic_DNA"/>
</dbReference>
<keyword evidence="1" id="KW-1188">Viral release from host cell</keyword>
<dbReference type="InterPro" id="IPR027417">
    <property type="entry name" value="P-loop_NTPase"/>
</dbReference>
<evidence type="ECO:0000256" key="1">
    <source>
        <dbReference type="ARBA" id="ARBA00022612"/>
    </source>
</evidence>
<dbReference type="Gene3D" id="3.40.50.300">
    <property type="entry name" value="P-loop containing nucleotide triphosphate hydrolases"/>
    <property type="match status" value="1"/>
</dbReference>
<dbReference type="Proteomes" id="UP001355206">
    <property type="component" value="Unassembled WGS sequence"/>
</dbReference>
<dbReference type="Pfam" id="PF17289">
    <property type="entry name" value="Terminase_6C"/>
    <property type="match status" value="1"/>
</dbReference>
<sequence>MQPETSLYASLREALETGWRRKARPEQLPPAGDWAVWLILAGRGFGKTRTGAEWVSELAQSGTVKRIALVAPTAADARDTMIEGESGLLAVAPNHFRPVYEPSKRRLTWPNGAIATSFSAEEPDRLRGPQHGAVWADELGAWMNAQAVWDQVQFGLRLGQKPRVCVTTTPKPIKLLSDLMAREGNGVVVTRGRTRDNAANLAPGFVEAIENRYGGTRLGRQELDGEYLADVPGALWQRDWIDADRVPAAPELRRIVVAVDPAVTNTENSDETGIVVAGLSKDGHAYVLSDLSGRYGPLDWAKKAVAAYRHYQADRIVAEVNNGGALVEATIRMADPHASYKEVRASRGKAVRAEPISALYEQHKVHHVGSFAKLEDQMCSFTSDFDRAQAGYSPDRVDALVWALTELLGDNSAPLIITPELLALAKMPRGTLPGEPGYRGNPMFDRFRKGRW</sequence>
<evidence type="ECO:0000259" key="2">
    <source>
        <dbReference type="Pfam" id="PF17289"/>
    </source>
</evidence>
<comment type="caution">
    <text evidence="3">The sequence shown here is derived from an EMBL/GenBank/DDBJ whole genome shotgun (WGS) entry which is preliminary data.</text>
</comment>
<dbReference type="RefSeq" id="WP_331300712.1">
    <property type="nucleotide sequence ID" value="NZ_MLCA01000001.1"/>
</dbReference>
<keyword evidence="3" id="KW-0547">Nucleotide-binding</keyword>
<accession>A0ABU7TI70</accession>